<dbReference type="EMBL" id="JASSZA010000007">
    <property type="protein sequence ID" value="KAK2105239.1"/>
    <property type="molecule type" value="Genomic_DNA"/>
</dbReference>
<accession>A0ABQ9V794</accession>
<gene>
    <name evidence="4" type="ORF">P7K49_014753</name>
</gene>
<dbReference type="Pfam" id="PF15821">
    <property type="entry name" value="DUF4709"/>
    <property type="match status" value="1"/>
</dbReference>
<proteinExistence type="predicted"/>
<reference evidence="4 5" key="1">
    <citation type="submission" date="2023-05" db="EMBL/GenBank/DDBJ databases">
        <title>B98-5 Cell Line De Novo Hybrid Assembly: An Optical Mapping Approach.</title>
        <authorList>
            <person name="Kananen K."/>
            <person name="Auerbach J.A."/>
            <person name="Kautto E."/>
            <person name="Blachly J.S."/>
        </authorList>
    </citation>
    <scope>NUCLEOTIDE SEQUENCE [LARGE SCALE GENOMIC DNA]</scope>
    <source>
        <strain evidence="4">B95-8</strain>
        <tissue evidence="4">Cell line</tissue>
    </source>
</reference>
<comment type="caution">
    <text evidence="4">The sequence shown here is derived from an EMBL/GenBank/DDBJ whole genome shotgun (WGS) entry which is preliminary data.</text>
</comment>
<name>A0ABQ9V794_SAGOE</name>
<evidence type="ECO:0000256" key="2">
    <source>
        <dbReference type="SAM" id="MobiDB-lite"/>
    </source>
</evidence>
<dbReference type="Proteomes" id="UP001266305">
    <property type="component" value="Unassembled WGS sequence"/>
</dbReference>
<feature type="coiled-coil region" evidence="1">
    <location>
        <begin position="247"/>
        <end position="274"/>
    </location>
</feature>
<dbReference type="PANTHER" id="PTHR22382:SF7">
    <property type="entry name" value="RIKEN CDNA 4921504E06 GENE"/>
    <property type="match status" value="1"/>
</dbReference>
<feature type="region of interest" description="Disordered" evidence="2">
    <location>
        <begin position="333"/>
        <end position="365"/>
    </location>
</feature>
<feature type="domain" description="DUF4709" evidence="3">
    <location>
        <begin position="32"/>
        <end position="148"/>
    </location>
</feature>
<keyword evidence="5" id="KW-1185">Reference proteome</keyword>
<evidence type="ECO:0000256" key="1">
    <source>
        <dbReference type="SAM" id="Coils"/>
    </source>
</evidence>
<keyword evidence="1" id="KW-0175">Coiled coil</keyword>
<sequence>MASWGDAPETKECRKIIQGLEASIEQFQFNPRLHISDDLKVGFFNTDHATQTDSSEILSVKELSSSTQKLEQRYRVRESRYTRHQVDFGFLKQLIQLKFEDRLKEESLSLFNILHDRILEIEKHYQQNEDKMRKSFNQQLADAIATIKGMYWSQFLNRNQFWCQQDGSERRVQVSIAHLACPQARMPVAPVNLTIVRKNLNEGQAVNKARTKIVVEQEKSKKLLIKIQFFEVEEEKVSLQDASSVKTNILLRKLKEKEDIIKELKEELEQYEDFGFHKMATSYLRPSHGSELERWLPGSAGHSGESMRMGCGFVKREQSRGLSKQKLAVWADGRRNTTTKPATQSVTEDQYELPLGGSSTKQKTNCVDIRVPDGLHAAPSLKTSPL</sequence>
<evidence type="ECO:0000313" key="5">
    <source>
        <dbReference type="Proteomes" id="UP001266305"/>
    </source>
</evidence>
<dbReference type="PANTHER" id="PTHR22382">
    <property type="entry name" value="RIKEN CDNA 4921504E06 GENE"/>
    <property type="match status" value="1"/>
</dbReference>
<evidence type="ECO:0000313" key="4">
    <source>
        <dbReference type="EMBL" id="KAK2105239.1"/>
    </source>
</evidence>
<dbReference type="InterPro" id="IPR031651">
    <property type="entry name" value="DUF4709"/>
</dbReference>
<protein>
    <recommendedName>
        <fullName evidence="3">DUF4709 domain-containing protein</fullName>
    </recommendedName>
</protein>
<dbReference type="InterPro" id="IPR040119">
    <property type="entry name" value="C10orf67-like"/>
</dbReference>
<evidence type="ECO:0000259" key="3">
    <source>
        <dbReference type="Pfam" id="PF15821"/>
    </source>
</evidence>
<feature type="compositionally biased region" description="Polar residues" evidence="2">
    <location>
        <begin position="336"/>
        <end position="348"/>
    </location>
</feature>
<organism evidence="4 5">
    <name type="scientific">Saguinus oedipus</name>
    <name type="common">Cotton-top tamarin</name>
    <name type="synonym">Oedipomidas oedipus</name>
    <dbReference type="NCBI Taxonomy" id="9490"/>
    <lineage>
        <taxon>Eukaryota</taxon>
        <taxon>Metazoa</taxon>
        <taxon>Chordata</taxon>
        <taxon>Craniata</taxon>
        <taxon>Vertebrata</taxon>
        <taxon>Euteleostomi</taxon>
        <taxon>Mammalia</taxon>
        <taxon>Eutheria</taxon>
        <taxon>Euarchontoglires</taxon>
        <taxon>Primates</taxon>
        <taxon>Haplorrhini</taxon>
        <taxon>Platyrrhini</taxon>
        <taxon>Cebidae</taxon>
        <taxon>Callitrichinae</taxon>
        <taxon>Saguinus</taxon>
    </lineage>
</organism>